<dbReference type="OrthoDB" id="9810236at2"/>
<dbReference type="RefSeq" id="WP_011745280.1">
    <property type="nucleotide sequence ID" value="NC_008639.1"/>
</dbReference>
<keyword evidence="1" id="KW-0547">Nucleotide-binding</keyword>
<protein>
    <submittedName>
        <fullName evidence="8">CRISPR-associated helicase, Cas3 family</fullName>
    </submittedName>
</protein>
<evidence type="ECO:0000313" key="8">
    <source>
        <dbReference type="EMBL" id="ABL65464.1"/>
    </source>
</evidence>
<dbReference type="AlphaFoldDB" id="A1BGD7"/>
<keyword evidence="4" id="KW-0067">ATP-binding</keyword>
<evidence type="ECO:0000256" key="2">
    <source>
        <dbReference type="ARBA" id="ARBA00022801"/>
    </source>
</evidence>
<keyword evidence="9" id="KW-1185">Reference proteome</keyword>
<dbReference type="HOGENOM" id="CLU_010123_0_0_10"/>
<keyword evidence="5" id="KW-0051">Antiviral defense</keyword>
<dbReference type="InterPro" id="IPR027417">
    <property type="entry name" value="P-loop_NTPase"/>
</dbReference>
<dbReference type="NCBIfam" id="TIGR01587">
    <property type="entry name" value="cas3_core"/>
    <property type="match status" value="1"/>
</dbReference>
<dbReference type="GO" id="GO:0016787">
    <property type="term" value="F:hydrolase activity"/>
    <property type="evidence" value="ECO:0007669"/>
    <property type="project" value="UniProtKB-KW"/>
</dbReference>
<accession>A1BGD7</accession>
<dbReference type="STRING" id="290317.Cpha266_1436"/>
<dbReference type="SMART" id="SM00487">
    <property type="entry name" value="DEXDc"/>
    <property type="match status" value="1"/>
</dbReference>
<feature type="domain" description="HD Cas3-type" evidence="7">
    <location>
        <begin position="1"/>
        <end position="110"/>
    </location>
</feature>
<dbReference type="GO" id="GO:0005524">
    <property type="term" value="F:ATP binding"/>
    <property type="evidence" value="ECO:0007669"/>
    <property type="project" value="UniProtKB-KW"/>
</dbReference>
<feature type="domain" description="Helicase ATP-binding" evidence="6">
    <location>
        <begin position="167"/>
        <end position="329"/>
    </location>
</feature>
<dbReference type="PANTHER" id="PTHR24031">
    <property type="entry name" value="RNA HELICASE"/>
    <property type="match status" value="1"/>
</dbReference>
<keyword evidence="3" id="KW-0347">Helicase</keyword>
<dbReference type="Pfam" id="PF00270">
    <property type="entry name" value="DEAD"/>
    <property type="match status" value="1"/>
</dbReference>
<organism evidence="8 9">
    <name type="scientific">Chlorobium phaeobacteroides (strain DSM 266 / SMG 266 / 2430)</name>
    <dbReference type="NCBI Taxonomy" id="290317"/>
    <lineage>
        <taxon>Bacteria</taxon>
        <taxon>Pseudomonadati</taxon>
        <taxon>Chlorobiota</taxon>
        <taxon>Chlorobiia</taxon>
        <taxon>Chlorobiales</taxon>
        <taxon>Chlorobiaceae</taxon>
        <taxon>Chlorobium/Pelodictyon group</taxon>
        <taxon>Chlorobium</taxon>
    </lineage>
</organism>
<sequence>MGRIDHSAAGAILATDKNKWIGRILGYLIAGHHTGLPDWHKEPGTKGDPLSERLSNPEHLMNALKGNPPENILNTALPSSLPCKSQDGGSELVHLWIRMLYSCLVDADFLDTERFMNPEKSELRPNEVDLVMLRERLDVYMAAKENGALDTPVNRARKEILRECRDKGRSLEPGLFSLTVPTGGGKTLASMAFALEHAIRHGKKRIIVAIPYTSIIEQTAAVYREVFGDDTVLEHHSNLDPARETAESRLATENWDAPIIVTTNVQLFESLFAARSSACRKLHNIVNSVVVLDETQMLPTDFLQPIVSVIKSLSTYFRASVVLCTATQPVLSGKVGTGKDILNGFEGGSVRELMSDPEKLFSVFQRVRVRMLGQAGERYEWTEIARQLQEHEQVLCIVNTRKDCRELHAQMPAGTVHLSALMCPEHRSKVISEVKSKLMTGELVRVVSTQLLEAGVDIDFPTVYRSFSGLDSIAQAAGRCNREGRLECGDVVVFNPPKPSPSGRLMKAENAAQELFRTDPELASSLMPEAFSRYFIRYFSGLNGFDTEQIMDLLAGNDALKYQIQFRTAAKRFKLIDDTLQHGIIVRYRDGKANIVALIDQLRFGGSNRKLMRQLQRYAVNVYDPDLKQLRGNGLIEEVNGVWVQTADSLYDPVFGLNIDATLNFVY</sequence>
<evidence type="ECO:0000259" key="6">
    <source>
        <dbReference type="PROSITE" id="PS51192"/>
    </source>
</evidence>
<dbReference type="InterPro" id="IPR006483">
    <property type="entry name" value="CRISPR-assoc_Cas3_HD"/>
</dbReference>
<dbReference type="Pfam" id="PF22590">
    <property type="entry name" value="Cas3-like_C_2"/>
    <property type="match status" value="1"/>
</dbReference>
<evidence type="ECO:0000256" key="1">
    <source>
        <dbReference type="ARBA" id="ARBA00022741"/>
    </source>
</evidence>
<keyword evidence="2" id="KW-0378">Hydrolase</keyword>
<dbReference type="Proteomes" id="UP000008701">
    <property type="component" value="Chromosome"/>
</dbReference>
<evidence type="ECO:0000313" key="9">
    <source>
        <dbReference type="Proteomes" id="UP000008701"/>
    </source>
</evidence>
<proteinExistence type="predicted"/>
<gene>
    <name evidence="8" type="ordered locus">Cpha266_1436</name>
</gene>
<dbReference type="InterPro" id="IPR011545">
    <property type="entry name" value="DEAD/DEAH_box_helicase_dom"/>
</dbReference>
<evidence type="ECO:0000256" key="5">
    <source>
        <dbReference type="ARBA" id="ARBA00023118"/>
    </source>
</evidence>
<dbReference type="InterPro" id="IPR006474">
    <property type="entry name" value="Helicase_Cas3_CRISPR-ass_core"/>
</dbReference>
<dbReference type="Gene3D" id="3.40.50.300">
    <property type="entry name" value="P-loop containing nucleotide triphosphate hydrolases"/>
    <property type="match status" value="2"/>
</dbReference>
<evidence type="ECO:0000256" key="4">
    <source>
        <dbReference type="ARBA" id="ARBA00022840"/>
    </source>
</evidence>
<dbReference type="GO" id="GO:0003676">
    <property type="term" value="F:nucleic acid binding"/>
    <property type="evidence" value="ECO:0007669"/>
    <property type="project" value="InterPro"/>
</dbReference>
<reference evidence="8 9" key="1">
    <citation type="submission" date="2006-12" db="EMBL/GenBank/DDBJ databases">
        <title>Complete sequence of Chlorobium phaeobacteroides DSM 266.</title>
        <authorList>
            <consortium name="US DOE Joint Genome Institute"/>
            <person name="Copeland A."/>
            <person name="Lucas S."/>
            <person name="Lapidus A."/>
            <person name="Barry K."/>
            <person name="Detter J.C."/>
            <person name="Glavina del Rio T."/>
            <person name="Hammon N."/>
            <person name="Israni S."/>
            <person name="Pitluck S."/>
            <person name="Goltsman E."/>
            <person name="Schmutz J."/>
            <person name="Larimer F."/>
            <person name="Land M."/>
            <person name="Hauser L."/>
            <person name="Mikhailova N."/>
            <person name="Li T."/>
            <person name="Overmann J."/>
            <person name="Bryant D.A."/>
            <person name="Richardson P."/>
        </authorList>
    </citation>
    <scope>NUCLEOTIDE SEQUENCE [LARGE SCALE GENOMIC DNA]</scope>
    <source>
        <strain evidence="8 9">DSM 266</strain>
    </source>
</reference>
<evidence type="ECO:0000256" key="3">
    <source>
        <dbReference type="ARBA" id="ARBA00022806"/>
    </source>
</evidence>
<dbReference type="PROSITE" id="PS51643">
    <property type="entry name" value="HD_CAS3"/>
    <property type="match status" value="1"/>
</dbReference>
<dbReference type="InterPro" id="IPR014001">
    <property type="entry name" value="Helicase_ATP-bd"/>
</dbReference>
<dbReference type="CDD" id="cd09641">
    <property type="entry name" value="Cas3''_I"/>
    <property type="match status" value="1"/>
</dbReference>
<dbReference type="SUPFAM" id="SSF52540">
    <property type="entry name" value="P-loop containing nucleoside triphosphate hydrolases"/>
    <property type="match status" value="1"/>
</dbReference>
<dbReference type="EMBL" id="CP000492">
    <property type="protein sequence ID" value="ABL65464.1"/>
    <property type="molecule type" value="Genomic_DNA"/>
</dbReference>
<dbReference type="PROSITE" id="PS51192">
    <property type="entry name" value="HELICASE_ATP_BIND_1"/>
    <property type="match status" value="1"/>
</dbReference>
<dbReference type="CDD" id="cd17930">
    <property type="entry name" value="DEXHc_cas3"/>
    <property type="match status" value="1"/>
</dbReference>
<dbReference type="GO" id="GO:0004386">
    <property type="term" value="F:helicase activity"/>
    <property type="evidence" value="ECO:0007669"/>
    <property type="project" value="UniProtKB-KW"/>
</dbReference>
<name>A1BGD7_CHLPD</name>
<dbReference type="GO" id="GO:0051607">
    <property type="term" value="P:defense response to virus"/>
    <property type="evidence" value="ECO:0007669"/>
    <property type="project" value="UniProtKB-KW"/>
</dbReference>
<dbReference type="InterPro" id="IPR054712">
    <property type="entry name" value="Cas3-like_dom"/>
</dbReference>
<evidence type="ECO:0000259" key="7">
    <source>
        <dbReference type="PROSITE" id="PS51643"/>
    </source>
</evidence>
<dbReference type="eggNOG" id="COG1203">
    <property type="taxonomic scope" value="Bacteria"/>
</dbReference>
<dbReference type="KEGG" id="cph:Cpha266_1436"/>